<dbReference type="PANTHER" id="PTHR11102">
    <property type="entry name" value="SEL-1-LIKE PROTEIN"/>
    <property type="match status" value="1"/>
</dbReference>
<dbReference type="Proteomes" id="UP001597115">
    <property type="component" value="Unassembled WGS sequence"/>
</dbReference>
<dbReference type="PANTHER" id="PTHR11102:SF160">
    <property type="entry name" value="ERAD-ASSOCIATED E3 UBIQUITIN-PROTEIN LIGASE COMPONENT HRD3"/>
    <property type="match status" value="1"/>
</dbReference>
<evidence type="ECO:0000313" key="3">
    <source>
        <dbReference type="Proteomes" id="UP001597115"/>
    </source>
</evidence>
<dbReference type="SMART" id="SM00671">
    <property type="entry name" value="SEL1"/>
    <property type="match status" value="3"/>
</dbReference>
<dbReference type="SUPFAM" id="SSF110997">
    <property type="entry name" value="Sporulation related repeat"/>
    <property type="match status" value="1"/>
</dbReference>
<comment type="caution">
    <text evidence="2">The sequence shown here is derived from an EMBL/GenBank/DDBJ whole genome shotgun (WGS) entry which is preliminary data.</text>
</comment>
<organism evidence="2 3">
    <name type="scientific">Sphingomonas tabacisoli</name>
    <dbReference type="NCBI Taxonomy" id="2249466"/>
    <lineage>
        <taxon>Bacteria</taxon>
        <taxon>Pseudomonadati</taxon>
        <taxon>Pseudomonadota</taxon>
        <taxon>Alphaproteobacteria</taxon>
        <taxon>Sphingomonadales</taxon>
        <taxon>Sphingomonadaceae</taxon>
        <taxon>Sphingomonas</taxon>
    </lineage>
</organism>
<dbReference type="RefSeq" id="WP_380888312.1">
    <property type="nucleotide sequence ID" value="NZ_JBHUDY010000001.1"/>
</dbReference>
<sequence>MQTAPGLICGGRRAMGIGKAWVVAGLAMLSPAALFAADRAIPALEQAAGSGDAEAAYQLGRAYKLGDGVPADAKQAERWFSKALQLGHAKAGAELGLVLAQSGRPVDALPLLRKAAEQGDPRAQYALGTFYFSGTAVPADTEQAKFWVRRAAAAGLPAAAEALAIMDKPSSATEEPVRIVSVPPQKAQEPVRKMALAETKLAPVRRAVMAPPVGDAWLVQLGAFAQQGNARRYWQSVQMRMPGEVRPAFVDNGGVTKLRLGPFATKAEAARFCALQRQEGRACFEVR</sequence>
<gene>
    <name evidence="2" type="ORF">ACFSCW_07955</name>
</gene>
<proteinExistence type="predicted"/>
<keyword evidence="3" id="KW-1185">Reference proteome</keyword>
<protein>
    <submittedName>
        <fullName evidence="2">SPOR domain-containing protein</fullName>
    </submittedName>
</protein>
<dbReference type="InterPro" id="IPR050767">
    <property type="entry name" value="Sel1_AlgK"/>
</dbReference>
<name>A0ABW4I2P8_9SPHN</name>
<dbReference type="EMBL" id="JBHUDY010000001">
    <property type="protein sequence ID" value="MFD1611731.1"/>
    <property type="molecule type" value="Genomic_DNA"/>
</dbReference>
<dbReference type="SUPFAM" id="SSF81901">
    <property type="entry name" value="HCP-like"/>
    <property type="match status" value="1"/>
</dbReference>
<dbReference type="Gene3D" id="3.30.70.1070">
    <property type="entry name" value="Sporulation related repeat"/>
    <property type="match status" value="1"/>
</dbReference>
<dbReference type="Pfam" id="PF05036">
    <property type="entry name" value="SPOR"/>
    <property type="match status" value="1"/>
</dbReference>
<dbReference type="InterPro" id="IPR007730">
    <property type="entry name" value="SPOR-like_dom"/>
</dbReference>
<feature type="domain" description="SPOR" evidence="1">
    <location>
        <begin position="211"/>
        <end position="287"/>
    </location>
</feature>
<dbReference type="InterPro" id="IPR006597">
    <property type="entry name" value="Sel1-like"/>
</dbReference>
<reference evidence="3" key="1">
    <citation type="journal article" date="2019" name="Int. J. Syst. Evol. Microbiol.">
        <title>The Global Catalogue of Microorganisms (GCM) 10K type strain sequencing project: providing services to taxonomists for standard genome sequencing and annotation.</title>
        <authorList>
            <consortium name="The Broad Institute Genomics Platform"/>
            <consortium name="The Broad Institute Genome Sequencing Center for Infectious Disease"/>
            <person name="Wu L."/>
            <person name="Ma J."/>
        </authorList>
    </citation>
    <scope>NUCLEOTIDE SEQUENCE [LARGE SCALE GENOMIC DNA]</scope>
    <source>
        <strain evidence="3">CGMCC 1.16275</strain>
    </source>
</reference>
<dbReference type="InterPro" id="IPR011990">
    <property type="entry name" value="TPR-like_helical_dom_sf"/>
</dbReference>
<dbReference type="InterPro" id="IPR036680">
    <property type="entry name" value="SPOR-like_sf"/>
</dbReference>
<dbReference type="PROSITE" id="PS51724">
    <property type="entry name" value="SPOR"/>
    <property type="match status" value="1"/>
</dbReference>
<dbReference type="Pfam" id="PF08238">
    <property type="entry name" value="Sel1"/>
    <property type="match status" value="3"/>
</dbReference>
<dbReference type="Gene3D" id="1.25.40.10">
    <property type="entry name" value="Tetratricopeptide repeat domain"/>
    <property type="match status" value="1"/>
</dbReference>
<accession>A0ABW4I2P8</accession>
<evidence type="ECO:0000259" key="1">
    <source>
        <dbReference type="PROSITE" id="PS51724"/>
    </source>
</evidence>
<evidence type="ECO:0000313" key="2">
    <source>
        <dbReference type="EMBL" id="MFD1611731.1"/>
    </source>
</evidence>